<dbReference type="PANTHER" id="PTHR34144:SF8">
    <property type="entry name" value="GLYCOSYLTRANSFERASE FAMILY 69 PROTEIN"/>
    <property type="match status" value="1"/>
</dbReference>
<gene>
    <name evidence="2" type="ORF">ARAM_001659</name>
</gene>
<dbReference type="Pfam" id="PF11735">
    <property type="entry name" value="CAP59_mtransfer"/>
    <property type="match status" value="1"/>
</dbReference>
<protein>
    <recommendedName>
        <fullName evidence="4">Glycosyltransferase family 69 protein</fullName>
    </recommendedName>
</protein>
<name>A0A0F8UJC1_9EURO</name>
<keyword evidence="1" id="KW-1133">Transmembrane helix</keyword>
<evidence type="ECO:0008006" key="4">
    <source>
        <dbReference type="Google" id="ProtNLM"/>
    </source>
</evidence>
<keyword evidence="1" id="KW-0812">Transmembrane</keyword>
<keyword evidence="3" id="KW-1185">Reference proteome</keyword>
<dbReference type="OrthoDB" id="262547at2759"/>
<dbReference type="Proteomes" id="UP000034291">
    <property type="component" value="Unassembled WGS sequence"/>
</dbReference>
<keyword evidence="1" id="KW-0472">Membrane</keyword>
<accession>A0A0F8UJC1</accession>
<organism evidence="2 3">
    <name type="scientific">Aspergillus rambellii</name>
    <dbReference type="NCBI Taxonomy" id="308745"/>
    <lineage>
        <taxon>Eukaryota</taxon>
        <taxon>Fungi</taxon>
        <taxon>Dikarya</taxon>
        <taxon>Ascomycota</taxon>
        <taxon>Pezizomycotina</taxon>
        <taxon>Eurotiomycetes</taxon>
        <taxon>Eurotiomycetidae</taxon>
        <taxon>Eurotiales</taxon>
        <taxon>Aspergillaceae</taxon>
        <taxon>Aspergillus</taxon>
        <taxon>Aspergillus subgen. Nidulantes</taxon>
    </lineage>
</organism>
<reference evidence="2 3" key="1">
    <citation type="submission" date="2015-02" db="EMBL/GenBank/DDBJ databases">
        <title>Draft Genome Sequences of Two Closely-Related Aflatoxigenic Aspergillus Species Obtained from the Cote d'Ivoire.</title>
        <authorList>
            <person name="Moore G.G."/>
            <person name="Beltz S.B."/>
            <person name="Mack B.M."/>
        </authorList>
    </citation>
    <scope>NUCLEOTIDE SEQUENCE [LARGE SCALE GENOMIC DNA]</scope>
    <source>
        <strain evidence="2 3">SRRC1468</strain>
    </source>
</reference>
<dbReference type="AlphaFoldDB" id="A0A0F8UJC1"/>
<comment type="caution">
    <text evidence="2">The sequence shown here is derived from an EMBL/GenBank/DDBJ whole genome shotgun (WGS) entry which is preliminary data.</text>
</comment>
<dbReference type="EMBL" id="JZBS01002188">
    <property type="protein sequence ID" value="KKK19648.1"/>
    <property type="molecule type" value="Genomic_DNA"/>
</dbReference>
<dbReference type="InterPro" id="IPR021047">
    <property type="entry name" value="Mannosyltransferase_CMT1"/>
</dbReference>
<evidence type="ECO:0000256" key="1">
    <source>
        <dbReference type="SAM" id="Phobius"/>
    </source>
</evidence>
<sequence>MSARPLRPDGYELDDRISLESVEHFNFREEDGEWRRDLQPLPGLGIGLLKLSTGLFTVLSRASTASLRLVTSGKFSLRRGSRYRSIRRMPFLILNVALGVLLASIFLTATFWPSYTHLPAHYKALQERVQRTEAHGRGNLRNEKVFIAAVLYDPQGEIANGRWGHALLQLIQLLGEENVFLSIYENNSGETGQRALDALSNQVTCNHSILAEPDLSLGGIPRVAVPGGDKRIRRIDYLAEVRNRALRPLDQQPDVKYDKLLYLNDVIFDPVEALQLLFCTNAGGADGVAQYRAACAVDFSNAFKFYDTYATRDLEGYGIGLPFFPWFTTAGHAQSRRDVLQGRDAVRVRSCWGGMVAFDAQFFQGVNPVRFRADAELFWDASECCIVHADIQDPPSNPDDISDRGSYMNPFVRVAYDARSHSWLWTTRRFERLYPLAHTLLNHVVGLPWYNPRQSEIPGAKVVNTVWTDRDGDGDGQGGGFQTIERDARNDGFCGRRGLEVIVEDRKPWQDGFEPIAIPRVVL</sequence>
<dbReference type="STRING" id="308745.A0A0F8UJC1"/>
<dbReference type="PANTHER" id="PTHR34144">
    <property type="entry name" value="CHROMOSOME 8, WHOLE GENOME SHOTGUN SEQUENCE"/>
    <property type="match status" value="1"/>
</dbReference>
<feature type="transmembrane region" description="Helical" evidence="1">
    <location>
        <begin position="91"/>
        <end position="112"/>
    </location>
</feature>
<evidence type="ECO:0000313" key="2">
    <source>
        <dbReference type="EMBL" id="KKK19648.1"/>
    </source>
</evidence>
<proteinExistence type="predicted"/>
<evidence type="ECO:0000313" key="3">
    <source>
        <dbReference type="Proteomes" id="UP000034291"/>
    </source>
</evidence>